<dbReference type="RefSeq" id="WP_296949869.1">
    <property type="nucleotide sequence ID" value="NZ_LT599021.1"/>
</dbReference>
<organism evidence="1">
    <name type="scientific">uncultured Dysgonomonas sp</name>
    <dbReference type="NCBI Taxonomy" id="206096"/>
    <lineage>
        <taxon>Bacteria</taxon>
        <taxon>Pseudomonadati</taxon>
        <taxon>Bacteroidota</taxon>
        <taxon>Bacteroidia</taxon>
        <taxon>Bacteroidales</taxon>
        <taxon>Dysgonomonadaceae</taxon>
        <taxon>Dysgonomonas</taxon>
        <taxon>environmental samples</taxon>
    </lineage>
</organism>
<dbReference type="PROSITE" id="PS51257">
    <property type="entry name" value="PROKAR_LIPOPROTEIN"/>
    <property type="match status" value="1"/>
</dbReference>
<protein>
    <submittedName>
        <fullName evidence="1">Uncharacterized protein</fullName>
    </submittedName>
</protein>
<reference evidence="1" key="1">
    <citation type="submission" date="2016-04" db="EMBL/GenBank/DDBJ databases">
        <authorList>
            <person name="Evans L.H."/>
            <person name="Alamgir A."/>
            <person name="Owens N."/>
            <person name="Weber N.D."/>
            <person name="Virtaneva K."/>
            <person name="Barbian K."/>
            <person name="Babar A."/>
            <person name="Rosenke K."/>
        </authorList>
    </citation>
    <scope>NUCLEOTIDE SEQUENCE</scope>
    <source>
        <strain evidence="1">86-2</strain>
    </source>
</reference>
<dbReference type="EMBL" id="FLUL01000001">
    <property type="protein sequence ID" value="SBW02544.1"/>
    <property type="molecule type" value="Genomic_DNA"/>
</dbReference>
<sequence>MNKYSTFLTLFVIVLFFGCEYDKDEIYQEDITPPEEISIDINLDGLENGETLYIYRKTKISYNADFKGKAFLKYEVKLGDKNLYLPEDGILYFDPFDYRGVDELSLTIDVELKTGTNSIAENLGLEKYLGSFKYKIRFIHNADLSLKFENSITQDGNLKISWKPLDLKQLRVNKYEVYSYNGYEQKLLTTITDTENPFFVDKSHVLGKQDYLIFTYFEDDRIEKLWDYHTVQIEYPSESLDSEPIGLDKMKVWWDKHIYNCYYALELEDGTIIDCKGNTEVEISHTYKFPIYKDIKLHIYPVDHTGNLSSTPYSSQVLQSNRVKDVYVSGGIAYDIKHKELYIRDQYKLLALDLSTMDAIPNRVIDRPYDWDWWSQYMYYSEFHEKLFYIASDYKINIYDRNLKIQSYINWEKTALSKFTVLHARKDGILVFGYVDPNGHWTNVYNLTNNRLIYREGPDVLRNYAKRSMSKDGTYLCVSEDNYIQIFGFNNIEMFNINSISTYPINFQECIFSKIDDEELYVIEKEQFYRMNALTKNRTSYIVGRFITEDPFTGNIAYIKDDNTFVILNHEMNKEIYSTLVSRTWDLGLFNNILTTDKSGKFYYLDLNPYIK</sequence>
<dbReference type="AlphaFoldDB" id="A0A212JSU7"/>
<proteinExistence type="predicted"/>
<evidence type="ECO:0000313" key="1">
    <source>
        <dbReference type="EMBL" id="SBW02544.1"/>
    </source>
</evidence>
<name>A0A212JSU7_9BACT</name>
<accession>A0A212JSU7</accession>
<gene>
    <name evidence="1" type="ORF">KL86DYS2_12275</name>
</gene>